<evidence type="ECO:0000313" key="5">
    <source>
        <dbReference type="EMBL" id="KAK9287629.1"/>
    </source>
</evidence>
<dbReference type="Gene3D" id="3.80.10.10">
    <property type="entry name" value="Ribonuclease Inhibitor"/>
    <property type="match status" value="1"/>
</dbReference>
<dbReference type="Pfam" id="PF23559">
    <property type="entry name" value="WHD_DRP"/>
    <property type="match status" value="1"/>
</dbReference>
<dbReference type="InterPro" id="IPR032675">
    <property type="entry name" value="LRR_dom_sf"/>
</dbReference>
<dbReference type="Pfam" id="PF23598">
    <property type="entry name" value="LRR_14"/>
    <property type="match status" value="1"/>
</dbReference>
<evidence type="ECO:0000256" key="2">
    <source>
        <dbReference type="SAM" id="MobiDB-lite"/>
    </source>
</evidence>
<comment type="caution">
    <text evidence="5">The sequence shown here is derived from an EMBL/GenBank/DDBJ whole genome shotgun (WGS) entry which is preliminary data.</text>
</comment>
<proteinExistence type="predicted"/>
<accession>A0AAP0S521</accession>
<evidence type="ECO:0000313" key="6">
    <source>
        <dbReference type="Proteomes" id="UP001415857"/>
    </source>
</evidence>
<gene>
    <name evidence="5" type="ORF">L1049_016066</name>
</gene>
<feature type="region of interest" description="Disordered" evidence="2">
    <location>
        <begin position="595"/>
        <end position="621"/>
    </location>
</feature>
<protein>
    <recommendedName>
        <fullName evidence="7">Disease resistance RPP13-like protein 4</fullName>
    </recommendedName>
</protein>
<evidence type="ECO:0000259" key="4">
    <source>
        <dbReference type="Pfam" id="PF23598"/>
    </source>
</evidence>
<feature type="compositionally biased region" description="Low complexity" evidence="2">
    <location>
        <begin position="50"/>
        <end position="59"/>
    </location>
</feature>
<feature type="compositionally biased region" description="Low complexity" evidence="2">
    <location>
        <begin position="93"/>
        <end position="107"/>
    </location>
</feature>
<dbReference type="InterPro" id="IPR055414">
    <property type="entry name" value="LRR_R13L4/SHOC2-like"/>
</dbReference>
<organism evidence="5 6">
    <name type="scientific">Liquidambar formosana</name>
    <name type="common">Formosan gum</name>
    <dbReference type="NCBI Taxonomy" id="63359"/>
    <lineage>
        <taxon>Eukaryota</taxon>
        <taxon>Viridiplantae</taxon>
        <taxon>Streptophyta</taxon>
        <taxon>Embryophyta</taxon>
        <taxon>Tracheophyta</taxon>
        <taxon>Spermatophyta</taxon>
        <taxon>Magnoliopsida</taxon>
        <taxon>eudicotyledons</taxon>
        <taxon>Gunneridae</taxon>
        <taxon>Pentapetalae</taxon>
        <taxon>Saxifragales</taxon>
        <taxon>Altingiaceae</taxon>
        <taxon>Liquidambar</taxon>
    </lineage>
</organism>
<evidence type="ECO:0008006" key="7">
    <source>
        <dbReference type="Google" id="ProtNLM"/>
    </source>
</evidence>
<feature type="region of interest" description="Disordered" evidence="2">
    <location>
        <begin position="45"/>
        <end position="108"/>
    </location>
</feature>
<feature type="domain" description="Disease resistance R13L4/SHOC-2-like LRR" evidence="4">
    <location>
        <begin position="443"/>
        <end position="598"/>
    </location>
</feature>
<reference evidence="5 6" key="1">
    <citation type="journal article" date="2024" name="Plant J.">
        <title>Genome sequences and population genomics reveal climatic adaptation and genomic divergence between two closely related sweetgum species.</title>
        <authorList>
            <person name="Xu W.Q."/>
            <person name="Ren C.Q."/>
            <person name="Zhang X.Y."/>
            <person name="Comes H.P."/>
            <person name="Liu X.H."/>
            <person name="Li Y.G."/>
            <person name="Kettle C.J."/>
            <person name="Jalonen R."/>
            <person name="Gaisberger H."/>
            <person name="Ma Y.Z."/>
            <person name="Qiu Y.X."/>
        </authorList>
    </citation>
    <scope>NUCLEOTIDE SEQUENCE [LARGE SCALE GENOMIC DNA]</scope>
    <source>
        <strain evidence="5">Hangzhou</strain>
    </source>
</reference>
<keyword evidence="6" id="KW-1185">Reference proteome</keyword>
<dbReference type="AlphaFoldDB" id="A0AAP0S521"/>
<dbReference type="PANTHER" id="PTHR47186">
    <property type="entry name" value="LEUCINE-RICH REPEAT-CONTAINING PROTEIN 57"/>
    <property type="match status" value="1"/>
</dbReference>
<dbReference type="InterPro" id="IPR058922">
    <property type="entry name" value="WHD_DRP"/>
</dbReference>
<dbReference type="SUPFAM" id="SSF52047">
    <property type="entry name" value="RNI-like"/>
    <property type="match status" value="1"/>
</dbReference>
<sequence length="758" mass="85305">MSSIVDQSSHPNYAKICTIQTINQTVIPTLIDHLTKVHESIRLSTPDNITTTGSGSSSSNVKEKNDNEDEENTKDNTGCCGGSSSKDKEKTGNKTSNNSSGNDSKNSALQHQLDKLRRNLNFVKDAFEKLKEFEDHVGIPIDELQSSVDVIFQEVEETPESSFVKAESLQPKLRKVNDIVKKLKLQVWPAHKISPGSAAADPHRDTRSDPSTSGSGYNARHMFDGLPNLHMNEQFRRSSAFKDIQEIYESLDITSRHCLSCFTVFPENEVVKKRVMIYWWVGEGLIVPPRAGQRTAEDIAEDVFKELMVKGFIEPVEKMCGLVADRFEMHPFIRSAVIMLAQEAGFFDFDSKGTPTANFSSCRRACLVKSEGGGSSQQVPINSPNWDQGKLETLFNVSEPYLGFKMEWFSKMKNVNVLYLGRWQSRAKHHMEDGVKHHIEVEDTEFLKGLKNMKQLKFLCLQGISRITELHDSICRLTNLRILDLGACHNLEVLPDGIGLLKNLTHLDMSECYLVDHMPKGLASLLELQVLKGFVIGDSTKSPCTVADLVNLKRLRKLSISAGSEFPSLVELTSFYQFTALRKLTIAWGGDSLKAESDNSAKPEGGAVEQATEATKKPRRGMSKLSTFKRDKTATPVIRGLPMSLEKLDLQCVPWMKTPDWLRPGKLKSLKKLYIRGGKLHGLGQVEDDNNDRWKVEILRMKFLQELNMDWEGLQALFPDLIYLEKVACPNLKKIPCNDSGVWWKETMEPKQLPEIEL</sequence>
<dbReference type="Proteomes" id="UP001415857">
    <property type="component" value="Unassembled WGS sequence"/>
</dbReference>
<feature type="domain" description="Disease resistance protein winged helix" evidence="3">
    <location>
        <begin position="264"/>
        <end position="333"/>
    </location>
</feature>
<name>A0AAP0S521_LIQFO</name>
<keyword evidence="1" id="KW-0677">Repeat</keyword>
<dbReference type="EMBL" id="JBBPBK010000003">
    <property type="protein sequence ID" value="KAK9287629.1"/>
    <property type="molecule type" value="Genomic_DNA"/>
</dbReference>
<feature type="region of interest" description="Disordered" evidence="2">
    <location>
        <begin position="194"/>
        <end position="217"/>
    </location>
</feature>
<evidence type="ECO:0000259" key="3">
    <source>
        <dbReference type="Pfam" id="PF23559"/>
    </source>
</evidence>
<evidence type="ECO:0000256" key="1">
    <source>
        <dbReference type="ARBA" id="ARBA00022737"/>
    </source>
</evidence>
<dbReference type="PANTHER" id="PTHR47186:SF54">
    <property type="entry name" value="DISEASE RESISTANCE RPP13-LIKE PROTEIN 4"/>
    <property type="match status" value="1"/>
</dbReference>